<proteinExistence type="predicted"/>
<comment type="caution">
    <text evidence="2">The sequence shown here is derived from an EMBL/GenBank/DDBJ whole genome shotgun (WGS) entry which is preliminary data.</text>
</comment>
<gene>
    <name evidence="2" type="ORF">BJ970_004853</name>
</gene>
<dbReference type="CDD" id="cd02933">
    <property type="entry name" value="OYE_like_FMN"/>
    <property type="match status" value="1"/>
</dbReference>
<name>A0A840QFF3_9PSEU</name>
<protein>
    <submittedName>
        <fullName evidence="2">2,4-dienoyl-CoA reductase-like NADH-dependent reductase (Old Yellow Enzyme family)</fullName>
    </submittedName>
</protein>
<dbReference type="EMBL" id="JACHIW010000001">
    <property type="protein sequence ID" value="MBB5157319.1"/>
    <property type="molecule type" value="Genomic_DNA"/>
</dbReference>
<accession>A0A840QFF3</accession>
<dbReference type="SUPFAM" id="SSF51395">
    <property type="entry name" value="FMN-linked oxidoreductases"/>
    <property type="match status" value="1"/>
</dbReference>
<dbReference type="InterPro" id="IPR013785">
    <property type="entry name" value="Aldolase_TIM"/>
</dbReference>
<dbReference type="GO" id="GO:0016491">
    <property type="term" value="F:oxidoreductase activity"/>
    <property type="evidence" value="ECO:0007669"/>
    <property type="project" value="InterPro"/>
</dbReference>
<dbReference type="Gene3D" id="3.20.20.70">
    <property type="entry name" value="Aldolase class I"/>
    <property type="match status" value="1"/>
</dbReference>
<dbReference type="PANTHER" id="PTHR22893:SF91">
    <property type="entry name" value="NADPH DEHYDROGENASE 2-RELATED"/>
    <property type="match status" value="1"/>
</dbReference>
<dbReference type="GO" id="GO:0005829">
    <property type="term" value="C:cytosol"/>
    <property type="evidence" value="ECO:0007669"/>
    <property type="project" value="TreeGrafter"/>
</dbReference>
<evidence type="ECO:0000259" key="1">
    <source>
        <dbReference type="Pfam" id="PF00724"/>
    </source>
</evidence>
<dbReference type="PANTHER" id="PTHR22893">
    <property type="entry name" value="NADH OXIDOREDUCTASE-RELATED"/>
    <property type="match status" value="1"/>
</dbReference>
<feature type="domain" description="NADH:flavin oxidoreductase/NADH oxidase N-terminal" evidence="1">
    <location>
        <begin position="5"/>
        <end position="235"/>
    </location>
</feature>
<organism evidence="2 3">
    <name type="scientific">Saccharopolyspora phatthalungensis</name>
    <dbReference type="NCBI Taxonomy" id="664693"/>
    <lineage>
        <taxon>Bacteria</taxon>
        <taxon>Bacillati</taxon>
        <taxon>Actinomycetota</taxon>
        <taxon>Actinomycetes</taxon>
        <taxon>Pseudonocardiales</taxon>
        <taxon>Pseudonocardiaceae</taxon>
        <taxon>Saccharopolyspora</taxon>
    </lineage>
</organism>
<dbReference type="InterPro" id="IPR045247">
    <property type="entry name" value="Oye-like"/>
</dbReference>
<dbReference type="RefSeq" id="WP_184728288.1">
    <property type="nucleotide sequence ID" value="NZ_JACHIW010000001.1"/>
</dbReference>
<dbReference type="AlphaFoldDB" id="A0A840QFF3"/>
<dbReference type="GO" id="GO:0010181">
    <property type="term" value="F:FMN binding"/>
    <property type="evidence" value="ECO:0007669"/>
    <property type="project" value="InterPro"/>
</dbReference>
<evidence type="ECO:0000313" key="2">
    <source>
        <dbReference type="EMBL" id="MBB5157319.1"/>
    </source>
</evidence>
<dbReference type="Pfam" id="PF00724">
    <property type="entry name" value="Oxidored_FMN"/>
    <property type="match status" value="1"/>
</dbReference>
<dbReference type="Proteomes" id="UP000584374">
    <property type="component" value="Unassembled WGS sequence"/>
</dbReference>
<evidence type="ECO:0000313" key="3">
    <source>
        <dbReference type="Proteomes" id="UP000584374"/>
    </source>
</evidence>
<dbReference type="InterPro" id="IPR001155">
    <property type="entry name" value="OxRdtase_FMN_N"/>
</dbReference>
<sequence>MTQPLLRPYTLGTLTLPNRIVMAPMTRNRATNPDLAPTELHAEYYSQRASAGLIITEGTYVSPRAIGFIHVPGLYTETQVTGWKLVTDAVHAAGGRIFCQLWHTGALSHPDLQQDGALPVAPSAINPHDKAFTHAGHTPTVTPRALTAEEVTDTVAEFRHAARNAMRAGFDGIELHAANGYLFSQFFARSMNQRTDQYGGSIENRARFLFEVLDAVAHEVPPDRIGVRLNPALHELGGVIFDDPDRATFYGGGAPGYTDYPRDDQHHTLDTVQNNQRVGLDYATARARSRATRR</sequence>
<reference evidence="2 3" key="1">
    <citation type="submission" date="2020-08" db="EMBL/GenBank/DDBJ databases">
        <title>Sequencing the genomes of 1000 actinobacteria strains.</title>
        <authorList>
            <person name="Klenk H.-P."/>
        </authorList>
    </citation>
    <scope>NUCLEOTIDE SEQUENCE [LARGE SCALE GENOMIC DNA]</scope>
    <source>
        <strain evidence="2 3">DSM 45584</strain>
    </source>
</reference>
<keyword evidence="3" id="KW-1185">Reference proteome</keyword>